<dbReference type="GO" id="GO:0005576">
    <property type="term" value="C:extracellular region"/>
    <property type="evidence" value="ECO:0007669"/>
    <property type="project" value="UniProtKB-SubCell"/>
</dbReference>
<evidence type="ECO:0000313" key="6">
    <source>
        <dbReference type="Proteomes" id="UP001178461"/>
    </source>
</evidence>
<organism evidence="5 6">
    <name type="scientific">Podarcis lilfordi</name>
    <name type="common">Lilford's wall lizard</name>
    <dbReference type="NCBI Taxonomy" id="74358"/>
    <lineage>
        <taxon>Eukaryota</taxon>
        <taxon>Metazoa</taxon>
        <taxon>Chordata</taxon>
        <taxon>Craniata</taxon>
        <taxon>Vertebrata</taxon>
        <taxon>Euteleostomi</taxon>
        <taxon>Lepidosauria</taxon>
        <taxon>Squamata</taxon>
        <taxon>Bifurcata</taxon>
        <taxon>Unidentata</taxon>
        <taxon>Episquamata</taxon>
        <taxon>Laterata</taxon>
        <taxon>Lacertibaenia</taxon>
        <taxon>Lacertidae</taxon>
        <taxon>Podarcis</taxon>
    </lineage>
</organism>
<evidence type="ECO:0000313" key="5">
    <source>
        <dbReference type="EMBL" id="CAI5767868.1"/>
    </source>
</evidence>
<dbReference type="EMBL" id="OX395127">
    <property type="protein sequence ID" value="CAI5767868.1"/>
    <property type="molecule type" value="Genomic_DNA"/>
</dbReference>
<keyword evidence="6" id="KW-1185">Reference proteome</keyword>
<evidence type="ECO:0000256" key="2">
    <source>
        <dbReference type="ARBA" id="ARBA00022525"/>
    </source>
</evidence>
<protein>
    <recommendedName>
        <fullName evidence="7">UPAR/Ly6 domain-containing protein</fullName>
    </recommendedName>
</protein>
<feature type="signal peptide" evidence="4">
    <location>
        <begin position="1"/>
        <end position="34"/>
    </location>
</feature>
<dbReference type="AlphaFoldDB" id="A0AA35K031"/>
<proteinExistence type="predicted"/>
<keyword evidence="4" id="KW-0732">Signal</keyword>
<evidence type="ECO:0008006" key="7">
    <source>
        <dbReference type="Google" id="ProtNLM"/>
    </source>
</evidence>
<evidence type="ECO:0000256" key="1">
    <source>
        <dbReference type="ARBA" id="ARBA00004613"/>
    </source>
</evidence>
<dbReference type="SUPFAM" id="SSF57302">
    <property type="entry name" value="Snake toxin-like"/>
    <property type="match status" value="1"/>
</dbReference>
<dbReference type="InterPro" id="IPR045860">
    <property type="entry name" value="Snake_toxin-like_sf"/>
</dbReference>
<evidence type="ECO:0000256" key="3">
    <source>
        <dbReference type="ARBA" id="ARBA00023157"/>
    </source>
</evidence>
<keyword evidence="3" id="KW-1015">Disulfide bond</keyword>
<accession>A0AA35K031</accession>
<gene>
    <name evidence="5" type="ORF">PODLI_1B015344</name>
</gene>
<dbReference type="Proteomes" id="UP001178461">
    <property type="component" value="Chromosome 2"/>
</dbReference>
<name>A0AA35K031_9SAUR</name>
<reference evidence="5" key="1">
    <citation type="submission" date="2022-12" db="EMBL/GenBank/DDBJ databases">
        <authorList>
            <person name="Alioto T."/>
            <person name="Alioto T."/>
            <person name="Gomez Garrido J."/>
        </authorList>
    </citation>
    <scope>NUCLEOTIDE SEQUENCE</scope>
</reference>
<sequence>MGQSFFPDNRVLRVAQVCLLAFCIFLCLKPGVDAVRCRKCFSNHPDEPCELSNGKCNGDVCVLGKIFSENGDLMKYYKECGAGVSLEDCGKELTAENREKITCCDTDFCNE</sequence>
<evidence type="ECO:0000256" key="4">
    <source>
        <dbReference type="SAM" id="SignalP"/>
    </source>
</evidence>
<feature type="chain" id="PRO_5041300229" description="UPAR/Ly6 domain-containing protein" evidence="4">
    <location>
        <begin position="35"/>
        <end position="111"/>
    </location>
</feature>
<keyword evidence="2" id="KW-0964">Secreted</keyword>
<comment type="subcellular location">
    <subcellularLocation>
        <location evidence="1">Secreted</location>
    </subcellularLocation>
</comment>